<dbReference type="AlphaFoldDB" id="A0A2R4WIH9"/>
<evidence type="ECO:0000313" key="3">
    <source>
        <dbReference type="Proteomes" id="UP000244755"/>
    </source>
</evidence>
<proteinExistence type="predicted"/>
<reference evidence="2 3" key="1">
    <citation type="submission" date="2018-04" db="EMBL/GenBank/DDBJ databases">
        <title>Methylobacterium sp. PR1016A genome.</title>
        <authorList>
            <person name="Park W."/>
        </authorList>
    </citation>
    <scope>NUCLEOTIDE SEQUENCE [LARGE SCALE GENOMIC DNA]</scope>
    <source>
        <strain evidence="2 3">PR1016A</strain>
    </source>
</reference>
<gene>
    <name evidence="2" type="ORF">DA075_10865</name>
</gene>
<evidence type="ECO:0000256" key="1">
    <source>
        <dbReference type="SAM" id="MobiDB-lite"/>
    </source>
</evidence>
<dbReference type="RefSeq" id="WP_099953225.1">
    <property type="nucleotide sequence ID" value="NZ_CP028843.1"/>
</dbReference>
<feature type="region of interest" description="Disordered" evidence="1">
    <location>
        <begin position="98"/>
        <end position="151"/>
    </location>
</feature>
<dbReference type="OrthoDB" id="5765492at2"/>
<organism evidence="2 3">
    <name type="scientific">Methylobacterium currus</name>
    <dbReference type="NCBI Taxonomy" id="2051553"/>
    <lineage>
        <taxon>Bacteria</taxon>
        <taxon>Pseudomonadati</taxon>
        <taxon>Pseudomonadota</taxon>
        <taxon>Alphaproteobacteria</taxon>
        <taxon>Hyphomicrobiales</taxon>
        <taxon>Methylobacteriaceae</taxon>
        <taxon>Methylobacterium</taxon>
    </lineage>
</organism>
<sequence length="239" mass="25821">MSETPTPAQALILWRLLGRQGTALNSAITPKKAERDALVKAGLLVVEKEGRSSRLTVTDRGWNWAGQHLRDPLPPTMRVLQDWLTRLHHHLDATGATLADFVGPAPERAPPEPRARKAKTSSKSEVASKAKPARSVKAALPPEAPVTPPDPRRLRTRIEEAYLACTGGRKAMAVRLSALRAELADLDRATVDAGLAAILEKDATIELSQLSDPKALDAAERAAAFSPAGEPFHLIWIQA</sequence>
<keyword evidence="3" id="KW-1185">Reference proteome</keyword>
<dbReference type="EMBL" id="CP028843">
    <property type="protein sequence ID" value="AWB21351.1"/>
    <property type="molecule type" value="Genomic_DNA"/>
</dbReference>
<accession>A0A2R4WIH9</accession>
<name>A0A2R4WIH9_9HYPH</name>
<dbReference type="Proteomes" id="UP000244755">
    <property type="component" value="Chromosome 1"/>
</dbReference>
<dbReference type="KEGG" id="mee:DA075_10865"/>
<evidence type="ECO:0000313" key="2">
    <source>
        <dbReference type="EMBL" id="AWB21351.1"/>
    </source>
</evidence>
<protein>
    <submittedName>
        <fullName evidence="2">Uncharacterized protein</fullName>
    </submittedName>
</protein>